<protein>
    <submittedName>
        <fullName evidence="1">Uncharacterized protein</fullName>
    </submittedName>
</protein>
<sequence>MEQATAVELAREYLRLGGHRLSKIDDDHVATRTWEHETPEAEAYWNANIEPLDERHKREVITLLPSINQV</sequence>
<proteinExistence type="predicted"/>
<reference evidence="1 2" key="1">
    <citation type="submission" date="2020-08" db="EMBL/GenBank/DDBJ databases">
        <title>Genomic Encyclopedia of Type Strains, Phase IV (KMG-IV): sequencing the most valuable type-strain genomes for metagenomic binning, comparative biology and taxonomic classification.</title>
        <authorList>
            <person name="Goeker M."/>
        </authorList>
    </citation>
    <scope>NUCLEOTIDE SEQUENCE [LARGE SCALE GENOMIC DNA]</scope>
    <source>
        <strain evidence="1 2">DSM 100211</strain>
    </source>
</reference>
<evidence type="ECO:0000313" key="1">
    <source>
        <dbReference type="EMBL" id="MBB3980057.1"/>
    </source>
</evidence>
<gene>
    <name evidence="1" type="ORF">GGQ64_005304</name>
</gene>
<evidence type="ECO:0000313" key="2">
    <source>
        <dbReference type="Proteomes" id="UP000574761"/>
    </source>
</evidence>
<keyword evidence="2" id="KW-1185">Reference proteome</keyword>
<comment type="caution">
    <text evidence="1">The sequence shown here is derived from an EMBL/GenBank/DDBJ whole genome shotgun (WGS) entry which is preliminary data.</text>
</comment>
<name>A0A7W6GM41_9HYPH</name>
<accession>A0A7W6GM41</accession>
<dbReference type="RefSeq" id="WP_183808214.1">
    <property type="nucleotide sequence ID" value="NZ_JACIEE010000015.1"/>
</dbReference>
<organism evidence="1 2">
    <name type="scientific">Mycoplana azooxidifex</name>
    <dbReference type="NCBI Taxonomy" id="1636188"/>
    <lineage>
        <taxon>Bacteria</taxon>
        <taxon>Pseudomonadati</taxon>
        <taxon>Pseudomonadota</taxon>
        <taxon>Alphaproteobacteria</taxon>
        <taxon>Hyphomicrobiales</taxon>
        <taxon>Rhizobiaceae</taxon>
        <taxon>Mycoplana</taxon>
    </lineage>
</organism>
<dbReference type="EMBL" id="JACIEE010000015">
    <property type="protein sequence ID" value="MBB3980057.1"/>
    <property type="molecule type" value="Genomic_DNA"/>
</dbReference>
<dbReference type="AlphaFoldDB" id="A0A7W6GM41"/>
<dbReference type="Proteomes" id="UP000574761">
    <property type="component" value="Unassembled WGS sequence"/>
</dbReference>